<evidence type="ECO:0000313" key="4">
    <source>
        <dbReference type="Proteomes" id="UP001501126"/>
    </source>
</evidence>
<evidence type="ECO:0000256" key="2">
    <source>
        <dbReference type="SAM" id="SignalP"/>
    </source>
</evidence>
<name>A0ABP3Y0C3_9FLAO</name>
<feature type="region of interest" description="Disordered" evidence="1">
    <location>
        <begin position="242"/>
        <end position="485"/>
    </location>
</feature>
<feature type="chain" id="PRO_5046297765" evidence="2">
    <location>
        <begin position="27"/>
        <end position="485"/>
    </location>
</feature>
<evidence type="ECO:0000256" key="1">
    <source>
        <dbReference type="SAM" id="MobiDB-lite"/>
    </source>
</evidence>
<comment type="caution">
    <text evidence="3">The sequence shown here is derived from an EMBL/GenBank/DDBJ whole genome shotgun (WGS) entry which is preliminary data.</text>
</comment>
<feature type="compositionally biased region" description="Polar residues" evidence="1">
    <location>
        <begin position="265"/>
        <end position="285"/>
    </location>
</feature>
<organism evidence="3 4">
    <name type="scientific">Wandonia haliotis</name>
    <dbReference type="NCBI Taxonomy" id="574963"/>
    <lineage>
        <taxon>Bacteria</taxon>
        <taxon>Pseudomonadati</taxon>
        <taxon>Bacteroidota</taxon>
        <taxon>Flavobacteriia</taxon>
        <taxon>Flavobacteriales</taxon>
        <taxon>Crocinitomicaceae</taxon>
        <taxon>Wandonia</taxon>
    </lineage>
</organism>
<sequence>MKKVSSLFALLSIGLVLVSCRQSSFIAEDDVYSSGSSYTYTNDNSDASYANYVYSKESNSGTKAAYYNPEDTVYNDNNNTYQSGTVINNYYYGNDYRYYDRPYSYSSWGSPYYSYRPYRVWWGWGYDPFWGGSSWYYGWNYSPYSSWGWGYGHHPYGYGYNPYAWNYGYGYNPYGYGYGGYGGYYGGVTNIYGNVYINNGGAGMTPYTLNAGGYYQKGNSYVGKRPVMAGTSAPYTGANKVKSAINPSTGKPMQVDKAVNRKPETSTLASKTPGKVSSNTTNSNFAAPARTERLTSSAKPWTPETERVSTSSKGSNTDVRRVNGTLDRNVAKPATNSPRVPANSYARPNTTSQPATNNGSDYRRNDNQINRTPSSRPSENQWNRNNTSSPAPGRTSSPTISRPASSPSNGRPQSTAPSREYKSPSSSPSRGGSYSPSSRPSKGSYSAPSSSPSRGSYSSPSRSNSNGSSSGSGSSRPSRSGISRP</sequence>
<feature type="compositionally biased region" description="Polar residues" evidence="1">
    <location>
        <begin position="346"/>
        <end position="360"/>
    </location>
</feature>
<protein>
    <submittedName>
        <fullName evidence="3">Uncharacterized protein</fullName>
    </submittedName>
</protein>
<dbReference type="RefSeq" id="WP_343786013.1">
    <property type="nucleotide sequence ID" value="NZ_BAAAFH010000007.1"/>
</dbReference>
<gene>
    <name evidence="3" type="ORF">GCM10009118_14130</name>
</gene>
<keyword evidence="4" id="KW-1185">Reference proteome</keyword>
<dbReference type="EMBL" id="BAAAFH010000007">
    <property type="protein sequence ID" value="GAA0875005.1"/>
    <property type="molecule type" value="Genomic_DNA"/>
</dbReference>
<evidence type="ECO:0000313" key="3">
    <source>
        <dbReference type="EMBL" id="GAA0875005.1"/>
    </source>
</evidence>
<dbReference type="Proteomes" id="UP001501126">
    <property type="component" value="Unassembled WGS sequence"/>
</dbReference>
<proteinExistence type="predicted"/>
<feature type="compositionally biased region" description="Low complexity" evidence="1">
    <location>
        <begin position="423"/>
        <end position="485"/>
    </location>
</feature>
<feature type="compositionally biased region" description="Polar residues" evidence="1">
    <location>
        <begin position="367"/>
        <end position="416"/>
    </location>
</feature>
<keyword evidence="2" id="KW-0732">Signal</keyword>
<accession>A0ABP3Y0C3</accession>
<feature type="compositionally biased region" description="Polar residues" evidence="1">
    <location>
        <begin position="308"/>
        <end position="317"/>
    </location>
</feature>
<feature type="signal peptide" evidence="2">
    <location>
        <begin position="1"/>
        <end position="26"/>
    </location>
</feature>
<reference evidence="4" key="1">
    <citation type="journal article" date="2019" name="Int. J. Syst. Evol. Microbiol.">
        <title>The Global Catalogue of Microorganisms (GCM) 10K type strain sequencing project: providing services to taxonomists for standard genome sequencing and annotation.</title>
        <authorList>
            <consortium name="The Broad Institute Genomics Platform"/>
            <consortium name="The Broad Institute Genome Sequencing Center for Infectious Disease"/>
            <person name="Wu L."/>
            <person name="Ma J."/>
        </authorList>
    </citation>
    <scope>NUCLEOTIDE SEQUENCE [LARGE SCALE GENOMIC DNA]</scope>
    <source>
        <strain evidence="4">JCM 16083</strain>
    </source>
</reference>
<dbReference type="PROSITE" id="PS51257">
    <property type="entry name" value="PROKAR_LIPOPROTEIN"/>
    <property type="match status" value="1"/>
</dbReference>